<evidence type="ECO:0000313" key="3">
    <source>
        <dbReference type="Proteomes" id="UP000590868"/>
    </source>
</evidence>
<feature type="compositionally biased region" description="Polar residues" evidence="1">
    <location>
        <begin position="100"/>
        <end position="110"/>
    </location>
</feature>
<dbReference type="OrthoDB" id="9064925at2759"/>
<gene>
    <name evidence="2" type="primary">Znf783</name>
    <name evidence="2" type="ORF">HELFUL_R02917</name>
</gene>
<dbReference type="AlphaFoldDB" id="A0A7L2B4R3"/>
<evidence type="ECO:0000313" key="2">
    <source>
        <dbReference type="EMBL" id="NXP53458.1"/>
    </source>
</evidence>
<comment type="caution">
    <text evidence="2">The sequence shown here is derived from an EMBL/GenBank/DDBJ whole genome shotgun (WGS) entry which is preliminary data.</text>
</comment>
<reference evidence="2 3" key="1">
    <citation type="submission" date="2019-09" db="EMBL/GenBank/DDBJ databases">
        <title>Bird 10,000 Genomes (B10K) Project - Family phase.</title>
        <authorList>
            <person name="Zhang G."/>
        </authorList>
    </citation>
    <scope>NUCLEOTIDE SEQUENCE [LARGE SCALE GENOMIC DNA]</scope>
    <source>
        <strain evidence="2">B10K-DU-001-55</strain>
        <tissue evidence="2">Muscle</tissue>
    </source>
</reference>
<sequence>ISLWTVVAAVQAVERSVGAQASRLLSLERRTGSTEKKYLDCERMVVEFGKRLESKLAVLGTLLREYGQLQRRLENVENLLKNRNQWALRLPPGSDVPKVTTESDAASSSAPEWDNLEEWQRELCKNPLRGKNEPSVSLDPTAPSPSLSRPQRGESPCSGDKVTSREVPAEPTDCSFPELSFAAVVKEEAELCVEERGATEDAEFIELSV</sequence>
<accession>A0A7L2B4R3</accession>
<feature type="region of interest" description="Disordered" evidence="1">
    <location>
        <begin position="90"/>
        <end position="114"/>
    </location>
</feature>
<evidence type="ECO:0000256" key="1">
    <source>
        <dbReference type="SAM" id="MobiDB-lite"/>
    </source>
</evidence>
<name>A0A7L2B4R3_9GRUI</name>
<feature type="non-terminal residue" evidence="2">
    <location>
        <position position="209"/>
    </location>
</feature>
<organism evidence="2 3">
    <name type="scientific">Heliornis fulica</name>
    <name type="common">sungrebe</name>
    <dbReference type="NCBI Taxonomy" id="54369"/>
    <lineage>
        <taxon>Eukaryota</taxon>
        <taxon>Metazoa</taxon>
        <taxon>Chordata</taxon>
        <taxon>Craniata</taxon>
        <taxon>Vertebrata</taxon>
        <taxon>Euteleostomi</taxon>
        <taxon>Archelosauria</taxon>
        <taxon>Archosauria</taxon>
        <taxon>Dinosauria</taxon>
        <taxon>Saurischia</taxon>
        <taxon>Theropoda</taxon>
        <taxon>Coelurosauria</taxon>
        <taxon>Aves</taxon>
        <taxon>Neognathae</taxon>
        <taxon>Neoaves</taxon>
        <taxon>Gruiformes</taxon>
        <taxon>Heliornithidae</taxon>
        <taxon>Heliornis</taxon>
    </lineage>
</organism>
<feature type="non-terminal residue" evidence="2">
    <location>
        <position position="1"/>
    </location>
</feature>
<dbReference type="EMBL" id="VXBZ01009871">
    <property type="protein sequence ID" value="NXP53458.1"/>
    <property type="molecule type" value="Genomic_DNA"/>
</dbReference>
<feature type="region of interest" description="Disordered" evidence="1">
    <location>
        <begin position="128"/>
        <end position="174"/>
    </location>
</feature>
<protein>
    <submittedName>
        <fullName evidence="2">ZN783 protein</fullName>
    </submittedName>
</protein>
<dbReference type="Proteomes" id="UP000590868">
    <property type="component" value="Unassembled WGS sequence"/>
</dbReference>
<keyword evidence="3" id="KW-1185">Reference proteome</keyword>
<proteinExistence type="predicted"/>